<keyword evidence="4" id="KW-0804">Transcription</keyword>
<gene>
    <name evidence="7" type="ORF">MSAN_00468900</name>
</gene>
<evidence type="ECO:0000256" key="2">
    <source>
        <dbReference type="ARBA" id="ARBA00022723"/>
    </source>
</evidence>
<feature type="region of interest" description="Disordered" evidence="6">
    <location>
        <begin position="117"/>
        <end position="178"/>
    </location>
</feature>
<dbReference type="GO" id="GO:0005634">
    <property type="term" value="C:nucleus"/>
    <property type="evidence" value="ECO:0007669"/>
    <property type="project" value="UniProtKB-SubCell"/>
</dbReference>
<dbReference type="InterPro" id="IPR050815">
    <property type="entry name" value="TF_fung"/>
</dbReference>
<dbReference type="Gene3D" id="4.10.240.10">
    <property type="entry name" value="Zn(2)-C6 fungal-type DNA-binding domain"/>
    <property type="match status" value="1"/>
</dbReference>
<reference evidence="7" key="1">
    <citation type="submission" date="2020-05" db="EMBL/GenBank/DDBJ databases">
        <title>Mycena genomes resolve the evolution of fungal bioluminescence.</title>
        <authorList>
            <person name="Tsai I.J."/>
        </authorList>
    </citation>
    <scope>NUCLEOTIDE SEQUENCE</scope>
    <source>
        <strain evidence="7">160909Yilan</strain>
    </source>
</reference>
<keyword evidence="5" id="KW-0539">Nucleus</keyword>
<dbReference type="PANTHER" id="PTHR47338">
    <property type="entry name" value="ZN(II)2CYS6 TRANSCRIPTION FACTOR (EUROFUNG)-RELATED"/>
    <property type="match status" value="1"/>
</dbReference>
<dbReference type="Proteomes" id="UP000623467">
    <property type="component" value="Unassembled WGS sequence"/>
</dbReference>
<sequence length="615" mass="67241">MYTWFLYNPLVTSGTCCLLPNPFARPQPASRILKSSGYDQGKERARSTFAQRQSLYELQVYISKSRRCDGVRPMCGPCARVPKEDQCEYTDSMSRTQELEATVHRLQSRLTVLQNGAGPSHLVGYPGPSSNRSARSSPFSESSSNDASPTFPASISGSHSSSSSEGSSQRDGMGRGEEEPPVAMIHMLLQCFLPHATQFGFFLHPQRFYDSALQPFAIGDERRPSPALLYAAYLWGAHLSRSQPLLSSEGVFLKRAKRHISTEISSHTNPARLLHTIQAQVLLSTYLLRSKRFLEAEFYANGAATVALGYQLHKIRSSRPVTAPQLGAPQLEVYPTPPADVVEEGERIRAFWAVGCLQNQLNLALDAASASFCIFESPGASGIDTPWPLDIEDYDNGALPPGYQGQETIRHFLTDDTFTPSPIPTLYAKASVLLYRATRLGASWSPDLQPQAFAAYQTSYTWLDRRITAFWQALPPIYAFYGNSAAARTLVVTHALAAAAAIRLHRSPAASDAEAQGKCLFAAHSVFDVLGDARVGSQSIAHPVVGALCALACQTMMDEVQRTQTWGSAGRSQEAELRAELGVGMRTMRLYAAGCPLIGGAEYQLQKLGLQYEAI</sequence>
<accession>A0A8H7DJN9</accession>
<evidence type="ECO:0008006" key="9">
    <source>
        <dbReference type="Google" id="ProtNLM"/>
    </source>
</evidence>
<comment type="caution">
    <text evidence="7">The sequence shown here is derived from an EMBL/GenBank/DDBJ whole genome shotgun (WGS) entry which is preliminary data.</text>
</comment>
<name>A0A8H7DJN9_9AGAR</name>
<evidence type="ECO:0000256" key="4">
    <source>
        <dbReference type="ARBA" id="ARBA00023163"/>
    </source>
</evidence>
<evidence type="ECO:0000256" key="5">
    <source>
        <dbReference type="ARBA" id="ARBA00023242"/>
    </source>
</evidence>
<evidence type="ECO:0000313" key="7">
    <source>
        <dbReference type="EMBL" id="KAF7375792.1"/>
    </source>
</evidence>
<protein>
    <recommendedName>
        <fullName evidence="9">Transcription factor domain-containing protein</fullName>
    </recommendedName>
</protein>
<evidence type="ECO:0000256" key="6">
    <source>
        <dbReference type="SAM" id="MobiDB-lite"/>
    </source>
</evidence>
<dbReference type="PANTHER" id="PTHR47338:SF29">
    <property type="entry name" value="ZN(2)-C6 FUNGAL-TYPE DOMAIN-CONTAINING PROTEIN"/>
    <property type="match status" value="1"/>
</dbReference>
<evidence type="ECO:0000256" key="1">
    <source>
        <dbReference type="ARBA" id="ARBA00004123"/>
    </source>
</evidence>
<dbReference type="OrthoDB" id="2309723at2759"/>
<dbReference type="CDD" id="cd12148">
    <property type="entry name" value="fungal_TF_MHR"/>
    <property type="match status" value="1"/>
</dbReference>
<keyword evidence="2" id="KW-0479">Metal-binding</keyword>
<dbReference type="GO" id="GO:0008270">
    <property type="term" value="F:zinc ion binding"/>
    <property type="evidence" value="ECO:0007669"/>
    <property type="project" value="InterPro"/>
</dbReference>
<proteinExistence type="predicted"/>
<dbReference type="InterPro" id="IPR036864">
    <property type="entry name" value="Zn2-C6_fun-type_DNA-bd_sf"/>
</dbReference>
<keyword evidence="8" id="KW-1185">Reference proteome</keyword>
<comment type="subcellular location">
    <subcellularLocation>
        <location evidence="1">Nucleus</location>
    </subcellularLocation>
</comment>
<keyword evidence="3" id="KW-0805">Transcription regulation</keyword>
<evidence type="ECO:0000313" key="8">
    <source>
        <dbReference type="Proteomes" id="UP000623467"/>
    </source>
</evidence>
<dbReference type="EMBL" id="JACAZH010000002">
    <property type="protein sequence ID" value="KAF7375792.1"/>
    <property type="molecule type" value="Genomic_DNA"/>
</dbReference>
<dbReference type="AlphaFoldDB" id="A0A8H7DJN9"/>
<dbReference type="GO" id="GO:0000981">
    <property type="term" value="F:DNA-binding transcription factor activity, RNA polymerase II-specific"/>
    <property type="evidence" value="ECO:0007669"/>
    <property type="project" value="InterPro"/>
</dbReference>
<organism evidence="7 8">
    <name type="scientific">Mycena sanguinolenta</name>
    <dbReference type="NCBI Taxonomy" id="230812"/>
    <lineage>
        <taxon>Eukaryota</taxon>
        <taxon>Fungi</taxon>
        <taxon>Dikarya</taxon>
        <taxon>Basidiomycota</taxon>
        <taxon>Agaricomycotina</taxon>
        <taxon>Agaricomycetes</taxon>
        <taxon>Agaricomycetidae</taxon>
        <taxon>Agaricales</taxon>
        <taxon>Marasmiineae</taxon>
        <taxon>Mycenaceae</taxon>
        <taxon>Mycena</taxon>
    </lineage>
</organism>
<evidence type="ECO:0000256" key="3">
    <source>
        <dbReference type="ARBA" id="ARBA00023015"/>
    </source>
</evidence>
<feature type="compositionally biased region" description="Low complexity" evidence="6">
    <location>
        <begin position="128"/>
        <end position="167"/>
    </location>
</feature>